<keyword evidence="1" id="KW-0472">Membrane</keyword>
<dbReference type="InParanoid" id="G2XST7"/>
<feature type="transmembrane region" description="Helical" evidence="1">
    <location>
        <begin position="30"/>
        <end position="51"/>
    </location>
</feature>
<evidence type="ECO:0000313" key="3">
    <source>
        <dbReference type="Proteomes" id="UP000008177"/>
    </source>
</evidence>
<name>G2XST7_BOTF4</name>
<protein>
    <submittedName>
        <fullName evidence="2">Uncharacterized protein</fullName>
    </submittedName>
</protein>
<dbReference type="AlphaFoldDB" id="G2XST7"/>
<keyword evidence="1" id="KW-0812">Transmembrane</keyword>
<evidence type="ECO:0000313" key="2">
    <source>
        <dbReference type="EMBL" id="CCD33805.1"/>
    </source>
</evidence>
<organism evidence="2 3">
    <name type="scientific">Botryotinia fuckeliana (strain T4)</name>
    <name type="common">Noble rot fungus</name>
    <name type="synonym">Botrytis cinerea</name>
    <dbReference type="NCBI Taxonomy" id="999810"/>
    <lineage>
        <taxon>Eukaryota</taxon>
        <taxon>Fungi</taxon>
        <taxon>Dikarya</taxon>
        <taxon>Ascomycota</taxon>
        <taxon>Pezizomycotina</taxon>
        <taxon>Leotiomycetes</taxon>
        <taxon>Helotiales</taxon>
        <taxon>Sclerotiniaceae</taxon>
        <taxon>Botrytis</taxon>
    </lineage>
</organism>
<accession>G2XST7</accession>
<proteinExistence type="predicted"/>
<reference evidence="3" key="1">
    <citation type="journal article" date="2011" name="PLoS Genet.">
        <title>Genomic analysis of the necrotrophic fungal pathogens Sclerotinia sclerotiorum and Botrytis cinerea.</title>
        <authorList>
            <person name="Amselem J."/>
            <person name="Cuomo C.A."/>
            <person name="van Kan J.A."/>
            <person name="Viaud M."/>
            <person name="Benito E.P."/>
            <person name="Couloux A."/>
            <person name="Coutinho P.M."/>
            <person name="de Vries R.P."/>
            <person name="Dyer P.S."/>
            <person name="Fillinger S."/>
            <person name="Fournier E."/>
            <person name="Gout L."/>
            <person name="Hahn M."/>
            <person name="Kohn L."/>
            <person name="Lapalu N."/>
            <person name="Plummer K.M."/>
            <person name="Pradier J.M."/>
            <person name="Quevillon E."/>
            <person name="Sharon A."/>
            <person name="Simon A."/>
            <person name="ten Have A."/>
            <person name="Tudzynski B."/>
            <person name="Tudzynski P."/>
            <person name="Wincker P."/>
            <person name="Andrew M."/>
            <person name="Anthouard V."/>
            <person name="Beever R.E."/>
            <person name="Beffa R."/>
            <person name="Benoit I."/>
            <person name="Bouzid O."/>
            <person name="Brault B."/>
            <person name="Chen Z."/>
            <person name="Choquer M."/>
            <person name="Collemare J."/>
            <person name="Cotton P."/>
            <person name="Danchin E.G."/>
            <person name="Da Silva C."/>
            <person name="Gautier A."/>
            <person name="Giraud C."/>
            <person name="Giraud T."/>
            <person name="Gonzalez C."/>
            <person name="Grossetete S."/>
            <person name="Guldener U."/>
            <person name="Henrissat B."/>
            <person name="Howlett B.J."/>
            <person name="Kodira C."/>
            <person name="Kretschmer M."/>
            <person name="Lappartient A."/>
            <person name="Leroch M."/>
            <person name="Levis C."/>
            <person name="Mauceli E."/>
            <person name="Neuveglise C."/>
            <person name="Oeser B."/>
            <person name="Pearson M."/>
            <person name="Poulain J."/>
            <person name="Poussereau N."/>
            <person name="Quesneville H."/>
            <person name="Rascle C."/>
            <person name="Schumacher J."/>
            <person name="Segurens B."/>
            <person name="Sexton A."/>
            <person name="Silva E."/>
            <person name="Sirven C."/>
            <person name="Soanes D.M."/>
            <person name="Talbot N.J."/>
            <person name="Templeton M."/>
            <person name="Yandava C."/>
            <person name="Yarden O."/>
            <person name="Zeng Q."/>
            <person name="Rollins J.A."/>
            <person name="Lebrun M.H."/>
            <person name="Dickman M."/>
        </authorList>
    </citation>
    <scope>NUCLEOTIDE SEQUENCE [LARGE SCALE GENOMIC DNA]</scope>
    <source>
        <strain evidence="3">T4</strain>
    </source>
</reference>
<gene>
    <name evidence="2" type="ORF">BofuT4_uP064070.1</name>
</gene>
<dbReference type="STRING" id="999810.G2XST7"/>
<keyword evidence="1" id="KW-1133">Transmembrane helix</keyword>
<dbReference type="HOGENOM" id="CLU_3050039_0_0_1"/>
<dbReference type="EMBL" id="FQ790262">
    <property type="protein sequence ID" value="CCD33805.1"/>
    <property type="molecule type" value="Genomic_DNA"/>
</dbReference>
<sequence>MFRTPRFPVQQARCILRKPHGYGQYQRRGFVEVPMVLVPPLYFLGLGVAMWTCE</sequence>
<evidence type="ECO:0000256" key="1">
    <source>
        <dbReference type="SAM" id="Phobius"/>
    </source>
</evidence>
<dbReference type="Proteomes" id="UP000008177">
    <property type="component" value="Unplaced contigs"/>
</dbReference>